<dbReference type="EMBL" id="CZRL01000082">
    <property type="protein sequence ID" value="CUS52295.1"/>
    <property type="molecule type" value="Genomic_DNA"/>
</dbReference>
<sequence length="39" mass="4382">MFSSFLHPRVVVFGRPEGQPVYREPGTATIRVTNAYSIT</sequence>
<dbReference type="AlphaFoldDB" id="A0A170PRB7"/>
<protein>
    <submittedName>
        <fullName evidence="1">Uncharacterized protein</fullName>
    </submittedName>
</protein>
<name>A0A170PRB7_9ZZZZ</name>
<gene>
    <name evidence="1" type="ORF">MGWOODY_XGa2497</name>
</gene>
<organism evidence="1">
    <name type="scientific">hydrothermal vent metagenome</name>
    <dbReference type="NCBI Taxonomy" id="652676"/>
    <lineage>
        <taxon>unclassified sequences</taxon>
        <taxon>metagenomes</taxon>
        <taxon>ecological metagenomes</taxon>
    </lineage>
</organism>
<reference evidence="1" key="1">
    <citation type="submission" date="2015-10" db="EMBL/GenBank/DDBJ databases">
        <authorList>
            <person name="Gilbert D.G."/>
        </authorList>
    </citation>
    <scope>NUCLEOTIDE SEQUENCE</scope>
</reference>
<accession>A0A170PRB7</accession>
<proteinExistence type="predicted"/>
<evidence type="ECO:0000313" key="1">
    <source>
        <dbReference type="EMBL" id="CUS52295.1"/>
    </source>
</evidence>